<evidence type="ECO:0000256" key="1">
    <source>
        <dbReference type="ARBA" id="ARBA00004141"/>
    </source>
</evidence>
<evidence type="ECO:0000256" key="6">
    <source>
        <dbReference type="SAM" id="Phobius"/>
    </source>
</evidence>
<feature type="domain" description="Rhodopsin" evidence="7">
    <location>
        <begin position="4"/>
        <end position="106"/>
    </location>
</feature>
<dbReference type="InterPro" id="IPR049326">
    <property type="entry name" value="Rhodopsin_dom_fungi"/>
</dbReference>
<evidence type="ECO:0000256" key="4">
    <source>
        <dbReference type="ARBA" id="ARBA00023136"/>
    </source>
</evidence>
<feature type="transmembrane region" description="Helical" evidence="6">
    <location>
        <begin position="65"/>
        <end position="88"/>
    </location>
</feature>
<accession>A0A9W6AEB6</accession>
<comment type="similarity">
    <text evidence="5">Belongs to the SAT4 family.</text>
</comment>
<dbReference type="GO" id="GO:0016020">
    <property type="term" value="C:membrane"/>
    <property type="evidence" value="ECO:0007669"/>
    <property type="project" value="UniProtKB-SubCell"/>
</dbReference>
<name>A0A9W6AEB6_ASPTU</name>
<keyword evidence="3 6" id="KW-1133">Transmembrane helix</keyword>
<evidence type="ECO:0000259" key="7">
    <source>
        <dbReference type="Pfam" id="PF20684"/>
    </source>
</evidence>
<reference evidence="8" key="1">
    <citation type="submission" date="2022-07" db="EMBL/GenBank/DDBJ databases">
        <title>Taxonomy of Aspergillus series Nigri: significant species reduction supported by multi-species coalescent approaches.</title>
        <authorList>
            <person name="Bian C."/>
            <person name="Kusuya Y."/>
            <person name="Sklenar F."/>
            <person name="D'hooge E."/>
            <person name="Yaguchi T."/>
            <person name="Takahashi H."/>
            <person name="Hubka V."/>
        </authorList>
    </citation>
    <scope>NUCLEOTIDE SEQUENCE</scope>
    <source>
        <strain evidence="8">IFM 56815</strain>
    </source>
</reference>
<evidence type="ECO:0000256" key="2">
    <source>
        <dbReference type="ARBA" id="ARBA00022692"/>
    </source>
</evidence>
<dbReference type="EMBL" id="BRPE01000002">
    <property type="protein sequence ID" value="GLA81376.1"/>
    <property type="molecule type" value="Genomic_DNA"/>
</dbReference>
<sequence length="187" mass="21319">MAMITVGATYGLGLPQDMLSFNESKMALLYGWVNQLIALVAIGLGKLTIVAFLEQVQGYQTKARSIFLWSLAGSNLVVNCVAAILMMLQCSPRRMLWEAYTKEYCPYRSRIQIFGYIQGHPSQQIGTVIVWNQTEMWVVFIVSCIPPTKVFFKHVYRRSSIRLGSFVDHMRPREHETKQNESLQSSC</sequence>
<dbReference type="InterPro" id="IPR052337">
    <property type="entry name" value="SAT4-like"/>
</dbReference>
<evidence type="ECO:0000256" key="3">
    <source>
        <dbReference type="ARBA" id="ARBA00022989"/>
    </source>
</evidence>
<keyword evidence="2 6" id="KW-0812">Transmembrane</keyword>
<proteinExistence type="inferred from homology"/>
<evidence type="ECO:0000256" key="5">
    <source>
        <dbReference type="ARBA" id="ARBA00038359"/>
    </source>
</evidence>
<dbReference type="PANTHER" id="PTHR33048">
    <property type="entry name" value="PTH11-LIKE INTEGRAL MEMBRANE PROTEIN (AFU_ORTHOLOGUE AFUA_5G11245)"/>
    <property type="match status" value="1"/>
</dbReference>
<comment type="subcellular location">
    <subcellularLocation>
        <location evidence="1">Membrane</location>
        <topology evidence="1">Multi-pass membrane protein</topology>
    </subcellularLocation>
</comment>
<organism evidence="8 9">
    <name type="scientific">Aspergillus tubingensis</name>
    <dbReference type="NCBI Taxonomy" id="5068"/>
    <lineage>
        <taxon>Eukaryota</taxon>
        <taxon>Fungi</taxon>
        <taxon>Dikarya</taxon>
        <taxon>Ascomycota</taxon>
        <taxon>Pezizomycotina</taxon>
        <taxon>Eurotiomycetes</taxon>
        <taxon>Eurotiomycetidae</taxon>
        <taxon>Eurotiales</taxon>
        <taxon>Aspergillaceae</taxon>
        <taxon>Aspergillus</taxon>
        <taxon>Aspergillus subgen. Circumdati</taxon>
    </lineage>
</organism>
<evidence type="ECO:0000313" key="9">
    <source>
        <dbReference type="Proteomes" id="UP001144157"/>
    </source>
</evidence>
<dbReference type="PANTHER" id="PTHR33048:SF165">
    <property type="entry name" value="INTEGRAL MEMBRANE PROTEIN"/>
    <property type="match status" value="1"/>
</dbReference>
<comment type="caution">
    <text evidence="8">The sequence shown here is derived from an EMBL/GenBank/DDBJ whole genome shotgun (WGS) entry which is preliminary data.</text>
</comment>
<dbReference type="AlphaFoldDB" id="A0A9W6AEB6"/>
<protein>
    <recommendedName>
        <fullName evidence="7">Rhodopsin domain-containing protein</fullName>
    </recommendedName>
</protein>
<dbReference type="Pfam" id="PF20684">
    <property type="entry name" value="Fung_rhodopsin"/>
    <property type="match status" value="1"/>
</dbReference>
<feature type="transmembrane region" description="Helical" evidence="6">
    <location>
        <begin position="29"/>
        <end position="53"/>
    </location>
</feature>
<keyword evidence="4 6" id="KW-0472">Membrane</keyword>
<gene>
    <name evidence="8" type="ORF">AtubIFM56815_005024</name>
</gene>
<dbReference type="Proteomes" id="UP001144157">
    <property type="component" value="Unassembled WGS sequence"/>
</dbReference>
<evidence type="ECO:0000313" key="8">
    <source>
        <dbReference type="EMBL" id="GLA81376.1"/>
    </source>
</evidence>